<evidence type="ECO:0000256" key="8">
    <source>
        <dbReference type="RuleBase" id="RU003346"/>
    </source>
</evidence>
<accession>A0A1L7UCE5</accession>
<dbReference type="PRINTS" id="PR00171">
    <property type="entry name" value="SUGRTRNSPORT"/>
</dbReference>
<feature type="transmembrane region" description="Helical" evidence="9">
    <location>
        <begin position="287"/>
        <end position="307"/>
    </location>
</feature>
<dbReference type="AlphaFoldDB" id="A0A1L7UCE5"/>
<organism evidence="11 12">
    <name type="scientific">Fusarium mangiferae</name>
    <name type="common">Mango malformation disease fungus</name>
    <dbReference type="NCBI Taxonomy" id="192010"/>
    <lineage>
        <taxon>Eukaryota</taxon>
        <taxon>Fungi</taxon>
        <taxon>Dikarya</taxon>
        <taxon>Ascomycota</taxon>
        <taxon>Pezizomycotina</taxon>
        <taxon>Sordariomycetes</taxon>
        <taxon>Hypocreomycetidae</taxon>
        <taxon>Hypocreales</taxon>
        <taxon>Nectriaceae</taxon>
        <taxon>Fusarium</taxon>
        <taxon>Fusarium fujikuroi species complex</taxon>
    </lineage>
</organism>
<dbReference type="InterPro" id="IPR005829">
    <property type="entry name" value="Sugar_transporter_CS"/>
</dbReference>
<feature type="transmembrane region" description="Helical" evidence="9">
    <location>
        <begin position="160"/>
        <end position="181"/>
    </location>
</feature>
<feature type="transmembrane region" description="Helical" evidence="9">
    <location>
        <begin position="193"/>
        <end position="214"/>
    </location>
</feature>
<dbReference type="VEuPathDB" id="FungiDB:FMAN_05163"/>
<dbReference type="GO" id="GO:0016020">
    <property type="term" value="C:membrane"/>
    <property type="evidence" value="ECO:0007669"/>
    <property type="project" value="UniProtKB-SubCell"/>
</dbReference>
<evidence type="ECO:0000256" key="3">
    <source>
        <dbReference type="ARBA" id="ARBA00022448"/>
    </source>
</evidence>
<dbReference type="GeneID" id="65084430"/>
<comment type="similarity">
    <text evidence="2 8">Belongs to the major facilitator superfamily. Sugar transporter (TC 2.A.1.1) family.</text>
</comment>
<dbReference type="PANTHER" id="PTHR48022:SF21">
    <property type="entry name" value="QUINATE TRANSPORTER, PUTATIVE (AFU_ORTHOLOGUE AFUA_6G06960)-RELATED"/>
    <property type="match status" value="1"/>
</dbReference>
<dbReference type="PROSITE" id="PS00217">
    <property type="entry name" value="SUGAR_TRANSPORT_2"/>
    <property type="match status" value="1"/>
</dbReference>
<proteinExistence type="inferred from homology"/>
<evidence type="ECO:0000256" key="6">
    <source>
        <dbReference type="ARBA" id="ARBA00023136"/>
    </source>
</evidence>
<dbReference type="FunFam" id="1.20.1250.20:FF:000026">
    <property type="entry name" value="MFS quinate transporter QutD"/>
    <property type="match status" value="1"/>
</dbReference>
<dbReference type="InterPro" id="IPR003663">
    <property type="entry name" value="Sugar/inositol_transpt"/>
</dbReference>
<reference evidence="12" key="1">
    <citation type="journal article" date="2016" name="Genome Biol. Evol.">
        <title>Comparative 'omics' of the Fusarium fujikuroi species complex highlights differences in genetic potential and metabolite synthesis.</title>
        <authorList>
            <person name="Niehaus E.-M."/>
            <person name="Muensterkoetter M."/>
            <person name="Proctor R.H."/>
            <person name="Brown D.W."/>
            <person name="Sharon A."/>
            <person name="Idan Y."/>
            <person name="Oren-Young L."/>
            <person name="Sieber C.M."/>
            <person name="Novak O."/>
            <person name="Pencik A."/>
            <person name="Tarkowska D."/>
            <person name="Hromadova K."/>
            <person name="Freeman S."/>
            <person name="Maymon M."/>
            <person name="Elazar M."/>
            <person name="Youssef S.A."/>
            <person name="El-Shabrawy E.S.M."/>
            <person name="Shalaby A.B.A."/>
            <person name="Houterman P."/>
            <person name="Brock N.L."/>
            <person name="Burkhardt I."/>
            <person name="Tsavkelova E.A."/>
            <person name="Dickschat J.S."/>
            <person name="Galuszka P."/>
            <person name="Gueldener U."/>
            <person name="Tudzynski B."/>
        </authorList>
    </citation>
    <scope>NUCLEOTIDE SEQUENCE [LARGE SCALE GENOMIC DNA]</scope>
    <source>
        <strain evidence="12">MRC7560</strain>
    </source>
</reference>
<feature type="transmembrane region" description="Helical" evidence="9">
    <location>
        <begin position="355"/>
        <end position="375"/>
    </location>
</feature>
<keyword evidence="7" id="KW-0325">Glycoprotein</keyword>
<dbReference type="Proteomes" id="UP000184255">
    <property type="component" value="Unassembled WGS sequence"/>
</dbReference>
<comment type="caution">
    <text evidence="11">The sequence shown here is derived from an EMBL/GenBank/DDBJ whole genome shotgun (WGS) entry which is preliminary data.</text>
</comment>
<dbReference type="PROSITE" id="PS50850">
    <property type="entry name" value="MFS"/>
    <property type="match status" value="1"/>
</dbReference>
<evidence type="ECO:0000256" key="2">
    <source>
        <dbReference type="ARBA" id="ARBA00010992"/>
    </source>
</evidence>
<keyword evidence="5 9" id="KW-1133">Transmembrane helix</keyword>
<keyword evidence="6 9" id="KW-0472">Membrane</keyword>
<dbReference type="Gene3D" id="1.20.1250.20">
    <property type="entry name" value="MFS general substrate transporter like domains"/>
    <property type="match status" value="1"/>
</dbReference>
<feature type="transmembrane region" description="Helical" evidence="9">
    <location>
        <begin position="322"/>
        <end position="343"/>
    </location>
</feature>
<evidence type="ECO:0000256" key="7">
    <source>
        <dbReference type="ARBA" id="ARBA00023180"/>
    </source>
</evidence>
<dbReference type="InterPro" id="IPR036259">
    <property type="entry name" value="MFS_trans_sf"/>
</dbReference>
<name>A0A1L7UCE5_FUSMA</name>
<feature type="transmembrane region" description="Helical" evidence="9">
    <location>
        <begin position="126"/>
        <end position="148"/>
    </location>
</feature>
<keyword evidence="3 8" id="KW-0813">Transport</keyword>
<dbReference type="InterPro" id="IPR020846">
    <property type="entry name" value="MFS_dom"/>
</dbReference>
<dbReference type="InterPro" id="IPR050360">
    <property type="entry name" value="MFS_Sugar_Transporters"/>
</dbReference>
<feature type="transmembrane region" description="Helical" evidence="9">
    <location>
        <begin position="20"/>
        <end position="40"/>
    </location>
</feature>
<evidence type="ECO:0000313" key="12">
    <source>
        <dbReference type="Proteomes" id="UP000184255"/>
    </source>
</evidence>
<sequence>MFLQRFIHNDAVKNDPPEIYNLRTVMVSLIACGGALLFGMDMGIMGGVLTMPTFKEQYGLIDKPAAEIANLSSNIVSTIQAGSFLGCIISMWLANFIGRRLSLMVASLLVFVGVAMQAAASGHLSLMYIGRFITGIAVGIASTVNPLYVSENAPRGIRGLLTGFYQLSIVTGLTLAFWINYGCLLHVKGDAQYIIPLALQALPAIILFFGMMFANESPRFLAEKHPNKALLVLSKLRGLPQDHPYIVEEMENISLQLEEERSLAANSSGWTLVKEAFTVKSYRRRTFLCITLMMWSNLTGTNAMTYYSPTIFKSVGLSSSSAGLFATGIYGIVKMVSCAIFIFFVTDSLGRRKSLLWTAIVQGLALFYVGFYVRFDPPIADSPVGAAGYVAIVAIYIFAAVYQFGWGPVVWTYCSEIPAARMRALQMGMATASQWLFNFVVAKSTPSMLATLGRGGFGTYFIYGSFCFAMVVFAWFFVPETKGKSLNQSYMSHFPFIFTNGDTQGLLLRTWMNSFRIMTCEPILCPLDYLTSKPNVLPRRKWIPGSSMLIKSESTI</sequence>
<dbReference type="NCBIfam" id="TIGR00879">
    <property type="entry name" value="SP"/>
    <property type="match status" value="1"/>
</dbReference>
<dbReference type="EMBL" id="FCQH01000023">
    <property type="protein sequence ID" value="CVL08414.1"/>
    <property type="molecule type" value="Genomic_DNA"/>
</dbReference>
<dbReference type="PANTHER" id="PTHR48022">
    <property type="entry name" value="PLASTIDIC GLUCOSE TRANSPORTER 4"/>
    <property type="match status" value="1"/>
</dbReference>
<evidence type="ECO:0000256" key="1">
    <source>
        <dbReference type="ARBA" id="ARBA00004141"/>
    </source>
</evidence>
<feature type="domain" description="Major facilitator superfamily (MFS) profile" evidence="10">
    <location>
        <begin position="27"/>
        <end position="482"/>
    </location>
</feature>
<comment type="subcellular location">
    <subcellularLocation>
        <location evidence="1">Membrane</location>
        <topology evidence="1">Multi-pass membrane protein</topology>
    </subcellularLocation>
</comment>
<protein>
    <submittedName>
        <fullName evidence="11">Related to transporter (Major facilitator superfamily)</fullName>
    </submittedName>
</protein>
<dbReference type="RefSeq" id="XP_041691068.1">
    <property type="nucleotide sequence ID" value="XM_041825716.1"/>
</dbReference>
<keyword evidence="12" id="KW-1185">Reference proteome</keyword>
<dbReference type="InterPro" id="IPR005828">
    <property type="entry name" value="MFS_sugar_transport-like"/>
</dbReference>
<evidence type="ECO:0000256" key="9">
    <source>
        <dbReference type="SAM" id="Phobius"/>
    </source>
</evidence>
<evidence type="ECO:0000256" key="4">
    <source>
        <dbReference type="ARBA" id="ARBA00022692"/>
    </source>
</evidence>
<dbReference type="Pfam" id="PF00083">
    <property type="entry name" value="Sugar_tr"/>
    <property type="match status" value="1"/>
</dbReference>
<keyword evidence="4 9" id="KW-0812">Transmembrane</keyword>
<dbReference type="GO" id="GO:0005351">
    <property type="term" value="F:carbohydrate:proton symporter activity"/>
    <property type="evidence" value="ECO:0007669"/>
    <property type="project" value="TreeGrafter"/>
</dbReference>
<feature type="transmembrane region" description="Helical" evidence="9">
    <location>
        <begin position="75"/>
        <end position="94"/>
    </location>
</feature>
<gene>
    <name evidence="11" type="ORF">FMAN_05163</name>
</gene>
<evidence type="ECO:0000256" key="5">
    <source>
        <dbReference type="ARBA" id="ARBA00022989"/>
    </source>
</evidence>
<feature type="transmembrane region" description="Helical" evidence="9">
    <location>
        <begin position="387"/>
        <end position="414"/>
    </location>
</feature>
<feature type="transmembrane region" description="Helical" evidence="9">
    <location>
        <begin position="101"/>
        <end position="120"/>
    </location>
</feature>
<evidence type="ECO:0000259" key="10">
    <source>
        <dbReference type="PROSITE" id="PS50850"/>
    </source>
</evidence>
<evidence type="ECO:0000313" key="11">
    <source>
        <dbReference type="EMBL" id="CVL08414.1"/>
    </source>
</evidence>
<dbReference type="SUPFAM" id="SSF103473">
    <property type="entry name" value="MFS general substrate transporter"/>
    <property type="match status" value="1"/>
</dbReference>
<feature type="transmembrane region" description="Helical" evidence="9">
    <location>
        <begin position="460"/>
        <end position="478"/>
    </location>
</feature>